<accession>A0A494ZW26</accession>
<dbReference type="OrthoDB" id="2352213at2"/>
<reference evidence="2 3" key="1">
    <citation type="journal article" date="2016" name="Int. J. Syst. Evol. Microbiol.">
        <title>Oceanobacillus halophilus sp. nov., a novel moderately halophilic bacterium from a hypersaline lake.</title>
        <authorList>
            <person name="Amoozegar M.A."/>
            <person name="Bagheri M."/>
            <person name="Makhdoumi A."/>
            <person name="Nikou M.M."/>
            <person name="Fazeli S.A.S."/>
            <person name="Schumann P."/>
            <person name="Sproer C."/>
            <person name="Sanchez-Porro C."/>
            <person name="Ventosa A."/>
        </authorList>
    </citation>
    <scope>NUCLEOTIDE SEQUENCE [LARGE SCALE GENOMIC DNA]</scope>
    <source>
        <strain evidence="2 3">DSM 23996</strain>
    </source>
</reference>
<keyword evidence="3" id="KW-1185">Reference proteome</keyword>
<evidence type="ECO:0000313" key="3">
    <source>
        <dbReference type="Proteomes" id="UP000269301"/>
    </source>
</evidence>
<dbReference type="AlphaFoldDB" id="A0A494ZW26"/>
<dbReference type="Proteomes" id="UP000269301">
    <property type="component" value="Unassembled WGS sequence"/>
</dbReference>
<evidence type="ECO:0008006" key="4">
    <source>
        <dbReference type="Google" id="ProtNLM"/>
    </source>
</evidence>
<name>A0A494ZW26_9BACI</name>
<organism evidence="2 3">
    <name type="scientific">Oceanobacillus halophilus</name>
    <dbReference type="NCBI Taxonomy" id="930130"/>
    <lineage>
        <taxon>Bacteria</taxon>
        <taxon>Bacillati</taxon>
        <taxon>Bacillota</taxon>
        <taxon>Bacilli</taxon>
        <taxon>Bacillales</taxon>
        <taxon>Bacillaceae</taxon>
        <taxon>Oceanobacillus</taxon>
    </lineage>
</organism>
<dbReference type="RefSeq" id="WP_121205452.1">
    <property type="nucleotide sequence ID" value="NZ_RBZP01000016.1"/>
</dbReference>
<proteinExistence type="predicted"/>
<feature type="region of interest" description="Disordered" evidence="1">
    <location>
        <begin position="24"/>
        <end position="58"/>
    </location>
</feature>
<dbReference type="PROSITE" id="PS51257">
    <property type="entry name" value="PROKAR_LIPOPROTEIN"/>
    <property type="match status" value="1"/>
</dbReference>
<gene>
    <name evidence="2" type="ORF">D8M06_15245</name>
</gene>
<feature type="compositionally biased region" description="Basic and acidic residues" evidence="1">
    <location>
        <begin position="29"/>
        <end position="50"/>
    </location>
</feature>
<evidence type="ECO:0000313" key="2">
    <source>
        <dbReference type="EMBL" id="RKQ30771.1"/>
    </source>
</evidence>
<sequence>MKNALLMIITTLVLSGCINPDQQSEPVNDEFHQKKETDRVHAESTEKNDPYMHNPQAPDTRSLENIGQEFTDENGKVILKAISDYMDTHRIGPVELSITDIKVMDYTPALHLIDYFHGFTNNETNFHYIKLAVTINNTSSEDVNFAPVSILKTNKGEMKNFEDDFYLQNLHGILLANEQKSGELAFILDETTPDKLTEIQITTSDIFDENNESIQKGKEINIHF</sequence>
<protein>
    <recommendedName>
        <fullName evidence="4">DUF4352 domain-containing protein</fullName>
    </recommendedName>
</protein>
<evidence type="ECO:0000256" key="1">
    <source>
        <dbReference type="SAM" id="MobiDB-lite"/>
    </source>
</evidence>
<dbReference type="EMBL" id="RBZP01000016">
    <property type="protein sequence ID" value="RKQ30771.1"/>
    <property type="molecule type" value="Genomic_DNA"/>
</dbReference>
<comment type="caution">
    <text evidence="2">The sequence shown here is derived from an EMBL/GenBank/DDBJ whole genome shotgun (WGS) entry which is preliminary data.</text>
</comment>